<keyword evidence="1" id="KW-0677">Repeat</keyword>
<keyword evidence="6" id="KW-1185">Reference proteome</keyword>
<reference evidence="5 6" key="1">
    <citation type="submission" date="2018-03" db="EMBL/GenBank/DDBJ databases">
        <title>A gene transfer event suggests a long-term partnership between eustigmatophyte algae and a novel lineage of endosymbiotic bacteria.</title>
        <authorList>
            <person name="Yurchenko T."/>
            <person name="Sevcikova T."/>
            <person name="Pribyl P."/>
            <person name="El Karkouri K."/>
            <person name="Klimes V."/>
            <person name="Amaral R."/>
            <person name="Zbrankova V."/>
            <person name="Kim E."/>
            <person name="Raoult D."/>
            <person name="Santos L.M.A."/>
            <person name="Elias M."/>
        </authorList>
    </citation>
    <scope>NUCLEOTIDE SEQUENCE [LARGE SCALE GENOMIC DNA]</scope>
    <source>
        <strain evidence="5">CCALA 838</strain>
    </source>
</reference>
<feature type="repeat" description="ANK" evidence="3">
    <location>
        <begin position="212"/>
        <end position="240"/>
    </location>
</feature>
<proteinExistence type="predicted"/>
<dbReference type="InterPro" id="IPR036770">
    <property type="entry name" value="Ankyrin_rpt-contain_sf"/>
</dbReference>
<evidence type="ECO:0000256" key="1">
    <source>
        <dbReference type="ARBA" id="ARBA00022737"/>
    </source>
</evidence>
<dbReference type="SUPFAM" id="SSF48403">
    <property type="entry name" value="Ankyrin repeat"/>
    <property type="match status" value="1"/>
</dbReference>
<dbReference type="InterPro" id="IPR050745">
    <property type="entry name" value="Multifunctional_regulatory"/>
</dbReference>
<evidence type="ECO:0000256" key="2">
    <source>
        <dbReference type="ARBA" id="ARBA00023043"/>
    </source>
</evidence>
<dbReference type="SMART" id="SM00248">
    <property type="entry name" value="ANK"/>
    <property type="match status" value="11"/>
</dbReference>
<dbReference type="PANTHER" id="PTHR24189:SF50">
    <property type="entry name" value="ANKYRIN REPEAT AND SOCS BOX PROTEIN 2"/>
    <property type="match status" value="1"/>
</dbReference>
<dbReference type="PROSITE" id="PS50088">
    <property type="entry name" value="ANK_REPEAT"/>
    <property type="match status" value="9"/>
</dbReference>
<dbReference type="PROSITE" id="PS50297">
    <property type="entry name" value="ANK_REP_REGION"/>
    <property type="match status" value="7"/>
</dbReference>
<dbReference type="RefSeq" id="WP_106874499.1">
    <property type="nucleotide sequence ID" value="NZ_CP027845.1"/>
</dbReference>
<evidence type="ECO:0000313" key="5">
    <source>
        <dbReference type="EMBL" id="AVP87644.1"/>
    </source>
</evidence>
<dbReference type="InterPro" id="IPR002110">
    <property type="entry name" value="Ankyrin_rpt"/>
</dbReference>
<feature type="repeat" description="ANK" evidence="3">
    <location>
        <begin position="309"/>
        <end position="341"/>
    </location>
</feature>
<feature type="repeat" description="ANK" evidence="3">
    <location>
        <begin position="342"/>
        <end position="374"/>
    </location>
</feature>
<feature type="repeat" description="ANK" evidence="3">
    <location>
        <begin position="182"/>
        <end position="214"/>
    </location>
</feature>
<evidence type="ECO:0000256" key="4">
    <source>
        <dbReference type="SAM" id="MobiDB-lite"/>
    </source>
</evidence>
<name>A0A2P1P8Q4_9RICK</name>
<dbReference type="EMBL" id="CP027845">
    <property type="protein sequence ID" value="AVP87644.1"/>
    <property type="molecule type" value="Genomic_DNA"/>
</dbReference>
<accession>A0A2P1P8Q4</accession>
<sequence length="673" mass="74500">MTNHPKDIFENFIFNFHTTDREKLEGVIQQKLTYDSSCCDFLLSKACQEGSTALIYFLLSKACQKNDTQVVSFLIEKGINVKVNFDSSLIICAIQHGSQEIARILIESGADVNAESDYWQRPLHLAVKNGQLDIVRLLLDRGADINASSIHVGTPLQLAAKKGQEEMVRLLLDRGADIKAPSGREPLEWAAAEGHVKVVELLLDRGADIEAGHETPLQMAAKAGQVDVVRLLLDRGADIEPQCISGFTPLLWAATTGHVKVVELLIDRGANIEAKSNQGFRGLHSSVKHFEVMKLLLDRGAEVDTLSDGGHSPLHYAAQDGKEEVVQLLLDRGADIELQNESGDGPIHRAATQGEMKVVELLLDRGADINAQNHRGERLLYCFAESGNVKRVKWLLDKGADVYVLNNQGKNVLEFVGSSKVEMISFFCHYKGLLDLNKSSISSLLKKNINKIIKHELNEPNNNMDGLRNVLEAFSNADNNAFCKDFLKKVKKHVQSSGFVPKLKLDLDNDTNIKKFLLARSKLEDLKKLFSSIESEQTDPYLESLSCIASKVYEKVNQYWEQIDKHIVDLGNKVIDPTYPLGKIAKTEASKNIFELLGKDMTELFQTRDHRRQTLANNQAEAATKKLKTDEGTEDNDHSGMSDISDNLPTEVCSDVGLSTVGSGGIEECKGQG</sequence>
<dbReference type="KEGG" id="ptc:phytr_7040"/>
<feature type="repeat" description="ANK" evidence="3">
    <location>
        <begin position="245"/>
        <end position="277"/>
    </location>
</feature>
<dbReference type="OrthoDB" id="7166355at2"/>
<feature type="repeat" description="ANK" evidence="3">
    <location>
        <begin position="85"/>
        <end position="117"/>
    </location>
</feature>
<dbReference type="PRINTS" id="PR01415">
    <property type="entry name" value="ANKYRIN"/>
</dbReference>
<protein>
    <submittedName>
        <fullName evidence="5">Uncharacterized protein</fullName>
    </submittedName>
</protein>
<dbReference type="Proteomes" id="UP000241762">
    <property type="component" value="Chromosome"/>
</dbReference>
<dbReference type="Gene3D" id="1.25.40.20">
    <property type="entry name" value="Ankyrin repeat-containing domain"/>
    <property type="match status" value="2"/>
</dbReference>
<evidence type="ECO:0000256" key="3">
    <source>
        <dbReference type="PROSITE-ProRule" id="PRU00023"/>
    </source>
</evidence>
<gene>
    <name evidence="5" type="ORF">phytr_7040</name>
</gene>
<organism evidence="5 6">
    <name type="scientific">Candidatus Phycorickettsia trachydisci</name>
    <dbReference type="NCBI Taxonomy" id="2115978"/>
    <lineage>
        <taxon>Bacteria</taxon>
        <taxon>Pseudomonadati</taxon>
        <taxon>Pseudomonadota</taxon>
        <taxon>Alphaproteobacteria</taxon>
        <taxon>Rickettsiales</taxon>
        <taxon>Rickettsiaceae</taxon>
        <taxon>Candidatus Phycorickettsia</taxon>
    </lineage>
</organism>
<feature type="repeat" description="ANK" evidence="3">
    <location>
        <begin position="118"/>
        <end position="150"/>
    </location>
</feature>
<dbReference type="Pfam" id="PF12796">
    <property type="entry name" value="Ank_2"/>
    <property type="match status" value="4"/>
</dbReference>
<feature type="repeat" description="ANK" evidence="3">
    <location>
        <begin position="151"/>
        <end position="183"/>
    </location>
</feature>
<evidence type="ECO:0000313" key="6">
    <source>
        <dbReference type="Proteomes" id="UP000241762"/>
    </source>
</evidence>
<keyword evidence="2 3" id="KW-0040">ANK repeat</keyword>
<feature type="compositionally biased region" description="Basic and acidic residues" evidence="4">
    <location>
        <begin position="623"/>
        <end position="640"/>
    </location>
</feature>
<feature type="repeat" description="ANK" evidence="3">
    <location>
        <begin position="375"/>
        <end position="407"/>
    </location>
</feature>
<dbReference type="AlphaFoldDB" id="A0A2P1P8Q4"/>
<dbReference type="PANTHER" id="PTHR24189">
    <property type="entry name" value="MYOTROPHIN"/>
    <property type="match status" value="1"/>
</dbReference>
<feature type="region of interest" description="Disordered" evidence="4">
    <location>
        <begin position="619"/>
        <end position="648"/>
    </location>
</feature>